<feature type="domain" description="ABC transporter" evidence="4">
    <location>
        <begin position="6"/>
        <end position="236"/>
    </location>
</feature>
<evidence type="ECO:0000256" key="3">
    <source>
        <dbReference type="ARBA" id="ARBA00022840"/>
    </source>
</evidence>
<accession>I5AQH5</accession>
<dbReference type="Proteomes" id="UP000005753">
    <property type="component" value="Chromosome"/>
</dbReference>
<protein>
    <submittedName>
        <fullName evidence="5">ABC-type nitrate/sulfonate/bicarbonate transport system, ATPase component</fullName>
    </submittedName>
</protein>
<dbReference type="EMBL" id="CM001487">
    <property type="protein sequence ID" value="EIM56048.1"/>
    <property type="molecule type" value="Genomic_DNA"/>
</dbReference>
<dbReference type="STRING" id="633697.EubceDRAFT1_0188"/>
<dbReference type="PROSITE" id="PS50893">
    <property type="entry name" value="ABC_TRANSPORTER_2"/>
    <property type="match status" value="1"/>
</dbReference>
<gene>
    <name evidence="5" type="ORF">EubceDRAFT1_0188</name>
</gene>
<dbReference type="OrthoDB" id="9802264at2"/>
<name>I5AQH5_EUBC6</name>
<keyword evidence="2" id="KW-0547">Nucleotide-binding</keyword>
<dbReference type="PROSITE" id="PS00211">
    <property type="entry name" value="ABC_TRANSPORTER_1"/>
    <property type="match status" value="1"/>
</dbReference>
<dbReference type="SUPFAM" id="SSF52540">
    <property type="entry name" value="P-loop containing nucleoside triphosphate hydrolases"/>
    <property type="match status" value="1"/>
</dbReference>
<dbReference type="GO" id="GO:0016887">
    <property type="term" value="F:ATP hydrolysis activity"/>
    <property type="evidence" value="ECO:0007669"/>
    <property type="project" value="InterPro"/>
</dbReference>
<evidence type="ECO:0000256" key="1">
    <source>
        <dbReference type="ARBA" id="ARBA00022448"/>
    </source>
</evidence>
<organism evidence="5 6">
    <name type="scientific">Eubacterium cellulosolvens (strain ATCC 43171 / JCM 9499 / 6)</name>
    <name type="common">Cillobacterium cellulosolvens</name>
    <dbReference type="NCBI Taxonomy" id="633697"/>
    <lineage>
        <taxon>Bacteria</taxon>
        <taxon>Bacillati</taxon>
        <taxon>Bacillota</taxon>
        <taxon>Clostridia</taxon>
        <taxon>Eubacteriales</taxon>
        <taxon>Eubacteriaceae</taxon>
        <taxon>Eubacterium</taxon>
    </lineage>
</organism>
<dbReference type="CDD" id="cd03293">
    <property type="entry name" value="ABC_NrtD_SsuB_transporters"/>
    <property type="match status" value="1"/>
</dbReference>
<dbReference type="InterPro" id="IPR017871">
    <property type="entry name" value="ABC_transporter-like_CS"/>
</dbReference>
<evidence type="ECO:0000256" key="2">
    <source>
        <dbReference type="ARBA" id="ARBA00022741"/>
    </source>
</evidence>
<dbReference type="PANTHER" id="PTHR42788:SF13">
    <property type="entry name" value="ALIPHATIC SULFONATES IMPORT ATP-BINDING PROTEIN SSUB"/>
    <property type="match status" value="1"/>
</dbReference>
<dbReference type="InterPro" id="IPR027417">
    <property type="entry name" value="P-loop_NTPase"/>
</dbReference>
<dbReference type="Gene3D" id="3.40.50.300">
    <property type="entry name" value="P-loop containing nucleotide triphosphate hydrolases"/>
    <property type="match status" value="1"/>
</dbReference>
<sequence>MKEDYIVVEKLGKNFDNGDAQGIQVLHDINFSIRKGEFICIVGSSGCGKSTLLRALSGLDGRHEGRVAIDGKEITAPGKERGMVFQEPRLFPWLSVSRNIAFALDHEDKKTKEKKVQECIDLVSLTGFEKSYPKQLSGGMAQRANIARALVNNPPILFLDEPFGALDAFTKIQLQNELIRIKKAEGSTMIMVTHDIDEAVYLSDRIIVMDKNPGRIKEIIEVDLPRPRDRNAYEFTRVRKRVFEHFFETKTLTEEYNI</sequence>
<dbReference type="SMART" id="SM00382">
    <property type="entry name" value="AAA"/>
    <property type="match status" value="1"/>
</dbReference>
<reference evidence="5 6" key="1">
    <citation type="submission" date="2010-08" db="EMBL/GenBank/DDBJ databases">
        <authorList>
            <consortium name="US DOE Joint Genome Institute (JGI-PGF)"/>
            <person name="Lucas S."/>
            <person name="Copeland A."/>
            <person name="Lapidus A."/>
            <person name="Cheng J.-F."/>
            <person name="Bruce D."/>
            <person name="Goodwin L."/>
            <person name="Pitluck S."/>
            <person name="Land M.L."/>
            <person name="Hauser L."/>
            <person name="Chang Y.-J."/>
            <person name="Anderson I.J."/>
            <person name="Johnson E."/>
            <person name="Mulhopadhyay B."/>
            <person name="Kyrpides N."/>
            <person name="Woyke T.J."/>
        </authorList>
    </citation>
    <scope>NUCLEOTIDE SEQUENCE [LARGE SCALE GENOMIC DNA]</scope>
    <source>
        <strain evidence="5 6">6</strain>
    </source>
</reference>
<keyword evidence="1" id="KW-0813">Transport</keyword>
<reference evidence="5 6" key="2">
    <citation type="submission" date="2012-02" db="EMBL/GenBank/DDBJ databases">
        <title>Improved High-Quality Draft sequence of Eubacterium cellulosolvens 6.</title>
        <authorList>
            <consortium name="US DOE Joint Genome Institute"/>
            <person name="Lucas S."/>
            <person name="Han J."/>
            <person name="Lapidus A."/>
            <person name="Cheng J.-F."/>
            <person name="Goodwin L."/>
            <person name="Pitluck S."/>
            <person name="Peters L."/>
            <person name="Mikhailova N."/>
            <person name="Gu W."/>
            <person name="Detter J.C."/>
            <person name="Han C."/>
            <person name="Tapia R."/>
            <person name="Land M."/>
            <person name="Hauser L."/>
            <person name="Kyrpides N."/>
            <person name="Ivanova N."/>
            <person name="Pagani I."/>
            <person name="Johnson E."/>
            <person name="Mukhopadhyay B."/>
            <person name="Anderson I."/>
            <person name="Woyke T."/>
        </authorList>
    </citation>
    <scope>NUCLEOTIDE SEQUENCE [LARGE SCALE GENOMIC DNA]</scope>
    <source>
        <strain evidence="5 6">6</strain>
    </source>
</reference>
<keyword evidence="3" id="KW-0067">ATP-binding</keyword>
<dbReference type="HOGENOM" id="CLU_000604_1_22_9"/>
<dbReference type="PANTHER" id="PTHR42788">
    <property type="entry name" value="TAURINE IMPORT ATP-BINDING PROTEIN-RELATED"/>
    <property type="match status" value="1"/>
</dbReference>
<keyword evidence="6" id="KW-1185">Reference proteome</keyword>
<evidence type="ECO:0000313" key="5">
    <source>
        <dbReference type="EMBL" id="EIM56048.1"/>
    </source>
</evidence>
<dbReference type="GO" id="GO:0005524">
    <property type="term" value="F:ATP binding"/>
    <property type="evidence" value="ECO:0007669"/>
    <property type="project" value="UniProtKB-KW"/>
</dbReference>
<dbReference type="InterPro" id="IPR050166">
    <property type="entry name" value="ABC_transporter_ATP-bind"/>
</dbReference>
<evidence type="ECO:0000313" key="6">
    <source>
        <dbReference type="Proteomes" id="UP000005753"/>
    </source>
</evidence>
<dbReference type="Pfam" id="PF00005">
    <property type="entry name" value="ABC_tran"/>
    <property type="match status" value="1"/>
</dbReference>
<proteinExistence type="predicted"/>
<dbReference type="AlphaFoldDB" id="I5AQH5"/>
<dbReference type="eggNOG" id="COG1116">
    <property type="taxonomic scope" value="Bacteria"/>
</dbReference>
<dbReference type="InterPro" id="IPR003593">
    <property type="entry name" value="AAA+_ATPase"/>
</dbReference>
<evidence type="ECO:0000259" key="4">
    <source>
        <dbReference type="PROSITE" id="PS50893"/>
    </source>
</evidence>
<dbReference type="InterPro" id="IPR003439">
    <property type="entry name" value="ABC_transporter-like_ATP-bd"/>
</dbReference>